<dbReference type="SMART" id="SM00966">
    <property type="entry name" value="SpoVT_AbrB"/>
    <property type="match status" value="1"/>
</dbReference>
<evidence type="ECO:0000313" key="2">
    <source>
        <dbReference type="EMBL" id="KXB03965.1"/>
    </source>
</evidence>
<dbReference type="GO" id="GO:0003677">
    <property type="term" value="F:DNA binding"/>
    <property type="evidence" value="ECO:0007669"/>
    <property type="project" value="InterPro"/>
</dbReference>
<dbReference type="InterPro" id="IPR037914">
    <property type="entry name" value="SpoVT-AbrB_sf"/>
</dbReference>
<dbReference type="NCBIfam" id="TIGR01439">
    <property type="entry name" value="lp_hng_hel_AbrB"/>
    <property type="match status" value="1"/>
</dbReference>
<accession>A0A133VC20</accession>
<reference evidence="2 3" key="1">
    <citation type="journal article" date="2016" name="Sci. Rep.">
        <title>Metabolic traits of an uncultured archaeal lineage -MSBL1- from brine pools of the Red Sea.</title>
        <authorList>
            <person name="Mwirichia R."/>
            <person name="Alam I."/>
            <person name="Rashid M."/>
            <person name="Vinu M."/>
            <person name="Ba-Alawi W."/>
            <person name="Anthony Kamau A."/>
            <person name="Kamanda Ngugi D."/>
            <person name="Goker M."/>
            <person name="Klenk H.P."/>
            <person name="Bajic V."/>
            <person name="Stingl U."/>
        </authorList>
    </citation>
    <scope>NUCLEOTIDE SEQUENCE [LARGE SCALE GENOMIC DNA]</scope>
    <source>
        <strain evidence="2">SCGC-AAA261G05</strain>
    </source>
</reference>
<organism evidence="2 3">
    <name type="scientific">candidate division MSBL1 archaeon SCGC-AAA261G05</name>
    <dbReference type="NCBI Taxonomy" id="1698276"/>
    <lineage>
        <taxon>Archaea</taxon>
        <taxon>Methanobacteriati</taxon>
        <taxon>Methanobacteriota</taxon>
        <taxon>candidate division MSBL1</taxon>
    </lineage>
</organism>
<sequence length="83" mass="9390">MTEAVVKVTSKGQLTVPAEIRRDLGIDKDDYLYVTEAGDLILMKRIGVDPKEILNIFQRAAKDIGFTRKELDQAIQEIQQAKE</sequence>
<dbReference type="PROSITE" id="PS51740">
    <property type="entry name" value="SPOVT_ABRB"/>
    <property type="match status" value="1"/>
</dbReference>
<dbReference type="EMBL" id="LHYA01000010">
    <property type="protein sequence ID" value="KXB03965.1"/>
    <property type="molecule type" value="Genomic_DNA"/>
</dbReference>
<name>A0A133VC20_9EURY</name>
<evidence type="ECO:0000259" key="1">
    <source>
        <dbReference type="PROSITE" id="PS51740"/>
    </source>
</evidence>
<keyword evidence="3" id="KW-1185">Reference proteome</keyword>
<dbReference type="Proteomes" id="UP000070405">
    <property type="component" value="Unassembled WGS sequence"/>
</dbReference>
<dbReference type="SUPFAM" id="SSF89447">
    <property type="entry name" value="AbrB/MazE/MraZ-like"/>
    <property type="match status" value="1"/>
</dbReference>
<dbReference type="AlphaFoldDB" id="A0A133VC20"/>
<feature type="domain" description="SpoVT-AbrB" evidence="1">
    <location>
        <begin position="3"/>
        <end position="48"/>
    </location>
</feature>
<dbReference type="Pfam" id="PF04014">
    <property type="entry name" value="MazE_antitoxin"/>
    <property type="match status" value="1"/>
</dbReference>
<proteinExistence type="predicted"/>
<protein>
    <recommendedName>
        <fullName evidence="1">SpoVT-AbrB domain-containing protein</fullName>
    </recommendedName>
</protein>
<comment type="caution">
    <text evidence="2">The sequence shown here is derived from an EMBL/GenBank/DDBJ whole genome shotgun (WGS) entry which is preliminary data.</text>
</comment>
<gene>
    <name evidence="2" type="ORF">AKJ47_01280</name>
</gene>
<dbReference type="InterPro" id="IPR007159">
    <property type="entry name" value="SpoVT-AbrB_dom"/>
</dbReference>
<dbReference type="Gene3D" id="2.10.260.10">
    <property type="match status" value="1"/>
</dbReference>
<evidence type="ECO:0000313" key="3">
    <source>
        <dbReference type="Proteomes" id="UP000070405"/>
    </source>
</evidence>